<name>A0A840YYS9_9SPHN</name>
<comment type="caution">
    <text evidence="3">The sequence shown here is derived from an EMBL/GenBank/DDBJ whole genome shotgun (WGS) entry which is preliminary data.</text>
</comment>
<dbReference type="InterPro" id="IPR036465">
    <property type="entry name" value="vWFA_dom_sf"/>
</dbReference>
<dbReference type="Proteomes" id="UP000554342">
    <property type="component" value="Unassembled WGS sequence"/>
</dbReference>
<keyword evidence="4" id="KW-1185">Reference proteome</keyword>
<accession>A0A840YYS9</accession>
<keyword evidence="1" id="KW-0812">Transmembrane</keyword>
<reference evidence="3 4" key="1">
    <citation type="submission" date="2020-08" db="EMBL/GenBank/DDBJ databases">
        <title>Genomic Encyclopedia of Type Strains, Phase IV (KMG-IV): sequencing the most valuable type-strain genomes for metagenomic binning, comparative biology and taxonomic classification.</title>
        <authorList>
            <person name="Goeker M."/>
        </authorList>
    </citation>
    <scope>NUCLEOTIDE SEQUENCE [LARGE SCALE GENOMIC DNA]</scope>
    <source>
        <strain evidence="3 4">DSM 27203</strain>
    </source>
</reference>
<gene>
    <name evidence="3" type="ORF">FHR23_001874</name>
</gene>
<dbReference type="InterPro" id="IPR028087">
    <property type="entry name" value="Tad_N"/>
</dbReference>
<organism evidence="3 4">
    <name type="scientific">Stakelama sediminis</name>
    <dbReference type="NCBI Taxonomy" id="463200"/>
    <lineage>
        <taxon>Bacteria</taxon>
        <taxon>Pseudomonadati</taxon>
        <taxon>Pseudomonadota</taxon>
        <taxon>Alphaproteobacteria</taxon>
        <taxon>Sphingomonadales</taxon>
        <taxon>Sphingomonadaceae</taxon>
        <taxon>Stakelama</taxon>
    </lineage>
</organism>
<proteinExistence type="predicted"/>
<keyword evidence="1" id="KW-0472">Membrane</keyword>
<protein>
    <submittedName>
        <fullName evidence="3">Flp pilus assembly protein TadG</fullName>
    </submittedName>
</protein>
<dbReference type="Pfam" id="PF13400">
    <property type="entry name" value="Tad"/>
    <property type="match status" value="1"/>
</dbReference>
<evidence type="ECO:0000313" key="4">
    <source>
        <dbReference type="Proteomes" id="UP000554342"/>
    </source>
</evidence>
<evidence type="ECO:0000259" key="2">
    <source>
        <dbReference type="Pfam" id="PF13400"/>
    </source>
</evidence>
<feature type="transmembrane region" description="Helical" evidence="1">
    <location>
        <begin position="28"/>
        <end position="46"/>
    </location>
</feature>
<dbReference type="RefSeq" id="WP_246359796.1">
    <property type="nucleotide sequence ID" value="NZ_BAABIF010000013.1"/>
</dbReference>
<evidence type="ECO:0000313" key="3">
    <source>
        <dbReference type="EMBL" id="MBB5718951.1"/>
    </source>
</evidence>
<dbReference type="AlphaFoldDB" id="A0A840YYS9"/>
<evidence type="ECO:0000256" key="1">
    <source>
        <dbReference type="SAM" id="Phobius"/>
    </source>
</evidence>
<keyword evidence="1" id="KW-1133">Transmembrane helix</keyword>
<dbReference type="SUPFAM" id="SSF53300">
    <property type="entry name" value="vWA-like"/>
    <property type="match status" value="1"/>
</dbReference>
<feature type="domain" description="Putative Flp pilus-assembly TadG-like N-terminal" evidence="2">
    <location>
        <begin position="25"/>
        <end position="69"/>
    </location>
</feature>
<sequence>MKKPSKRKTAEKRGFLAMLARDVRGNTLALMAAAMIPLIGMIGGGIDLSRMYLVKTRLQHACDAGALAGRKAMGGGTWSYANNYADTTAKQFFDDNMPGNAYGATNVTRSFSENAGKVTGTASATVPMTLMRVFGLTTEDLSVNCDAQMSLPNTDVMFVLDVTGSMNCVAGDPTCSNNGNVPAPGSKIDGLKTAVKCFYEIVAKEDTDAVCPTGTPSGGLSSDIQVRFGFMPYATNVNVGKLLPTKYFADSWDYQSRKQVGTNWTDWIYTGWNYGSCNTPKNDSDHKYKGVDGGWYCQNYRQDKMPQWQYKQQSVDVSLLKNGSSWNNSFQWPINDDGSNRTITWDGCIENGQDDLNIDLVPSTSQEMWGMALPQLIYARQVTSSWNQLDDKTDVTTTNYYNNVPYSCPTQAKKLQEWPDATAFDSYVDSLKAEGNTYHDVGLLWGGRFESPKGIFASENAVTKTGGTIQRNMIFMTDGDTNAQYNDYAAQGMNWFDNRPAGKNSPPSNTDLNNEVNSNFAQICTNVKNDNITLWVISFGGGTNTATENRLKACASSGKYYTAANSAALLQTFKQIADQISQLRLTK</sequence>
<dbReference type="Gene3D" id="3.40.50.410">
    <property type="entry name" value="von Willebrand factor, type A domain"/>
    <property type="match status" value="2"/>
</dbReference>
<dbReference type="EMBL" id="JACIJI010000002">
    <property type="protein sequence ID" value="MBB5718951.1"/>
    <property type="molecule type" value="Genomic_DNA"/>
</dbReference>